<dbReference type="InterPro" id="IPR007340">
    <property type="entry name" value="LysM_Opacity-associatedA"/>
</dbReference>
<evidence type="ECO:0000259" key="10">
    <source>
        <dbReference type="Pfam" id="PF04225"/>
    </source>
</evidence>
<dbReference type="GO" id="GO:0004222">
    <property type="term" value="F:metalloendopeptidase activity"/>
    <property type="evidence" value="ECO:0007669"/>
    <property type="project" value="TreeGrafter"/>
</dbReference>
<keyword evidence="7" id="KW-0482">Metalloprotease</keyword>
<evidence type="ECO:0000256" key="6">
    <source>
        <dbReference type="ARBA" id="ARBA00022833"/>
    </source>
</evidence>
<evidence type="ECO:0000256" key="2">
    <source>
        <dbReference type="ARBA" id="ARBA00004196"/>
    </source>
</evidence>
<dbReference type="InterPro" id="IPR045834">
    <property type="entry name" value="Csd3_N2"/>
</dbReference>
<dbReference type="RefSeq" id="WP_145139698.1">
    <property type="nucleotide sequence ID" value="NZ_VLKY01000003.1"/>
</dbReference>
<comment type="cofactor">
    <cofactor evidence="1">
        <name>Zn(2+)</name>
        <dbReference type="ChEBI" id="CHEBI:29105"/>
    </cofactor>
</comment>
<dbReference type="InterPro" id="IPR018392">
    <property type="entry name" value="LysM"/>
</dbReference>
<sequence>MTQPTSKSPFYPKSHILAASGVAALLSLALLVFPSREVEAKKTLINMDISNSTGQLIQERDNVRQLTSTLETPAEPSEPASPFASISPSIEEDPETARSAPELEPAEQNNLASKEPKWKEVTVKNGDTLSTIFENVGLSTTTLHDALNSASEAKRFSQLRVGQKLEFKVSPDGQLLSLRSKPSTLETLTLSRTESGYDLKRDLAEPKTEKAYARGVIESSLFAAARRAGLSHDMTMALANVFAYDVDFALDIREGDEFEVIYEKKMVDGKRVGNGNILAARFTNRGKTYTAVRYTNKQGNTNYYTADGSSMRRAFIRTPVEFARISSRFSLGRYHPVLNKLRAHKGVDYAAPTGTPIHATGDGRIVEAGRKGGYGNAVVIQHGKRYSTVYGHMSRFAKGIRAGTSVKQGQVIGYVGMTGLATGPHLHYEFRINGTHVDPLGVKLPMADPIAKGEKQRFLAQSHPLMARMDQEKATLIALNKR</sequence>
<keyword evidence="13" id="KW-1185">Reference proteome</keyword>
<dbReference type="GO" id="GO:0030313">
    <property type="term" value="C:cell envelope"/>
    <property type="evidence" value="ECO:0007669"/>
    <property type="project" value="UniProtKB-SubCell"/>
</dbReference>
<dbReference type="Gene3D" id="3.10.450.350">
    <property type="match status" value="2"/>
</dbReference>
<evidence type="ECO:0000256" key="4">
    <source>
        <dbReference type="ARBA" id="ARBA00022723"/>
    </source>
</evidence>
<dbReference type="GO" id="GO:0006508">
    <property type="term" value="P:proteolysis"/>
    <property type="evidence" value="ECO:0007669"/>
    <property type="project" value="UniProtKB-KW"/>
</dbReference>
<dbReference type="Gene3D" id="2.70.70.10">
    <property type="entry name" value="Glucose Permease (Domain IIA)"/>
    <property type="match status" value="1"/>
</dbReference>
<keyword evidence="5 12" id="KW-0378">Hydrolase</keyword>
<comment type="caution">
    <text evidence="12">The sequence shown here is derived from an EMBL/GenBank/DDBJ whole genome shotgun (WGS) entry which is preliminary data.</text>
</comment>
<proteinExistence type="predicted"/>
<keyword evidence="3" id="KW-0645">Protease</keyword>
<accession>A0A562QJC4</accession>
<dbReference type="Pfam" id="PF19425">
    <property type="entry name" value="Csd3_N2"/>
    <property type="match status" value="1"/>
</dbReference>
<dbReference type="GO" id="GO:0046872">
    <property type="term" value="F:metal ion binding"/>
    <property type="evidence" value="ECO:0007669"/>
    <property type="project" value="UniProtKB-KW"/>
</dbReference>
<evidence type="ECO:0000313" key="12">
    <source>
        <dbReference type="EMBL" id="TWI56834.1"/>
    </source>
</evidence>
<dbReference type="CDD" id="cd00118">
    <property type="entry name" value="LysM"/>
    <property type="match status" value="1"/>
</dbReference>
<dbReference type="PANTHER" id="PTHR21666:SF288">
    <property type="entry name" value="CELL DIVISION PROTEIN YTFB"/>
    <property type="match status" value="1"/>
</dbReference>
<evidence type="ECO:0000259" key="11">
    <source>
        <dbReference type="Pfam" id="PF19425"/>
    </source>
</evidence>
<feature type="compositionally biased region" description="Low complexity" evidence="8">
    <location>
        <begin position="71"/>
        <end position="89"/>
    </location>
</feature>
<feature type="domain" description="Csd3-like second N-terminal" evidence="11">
    <location>
        <begin position="211"/>
        <end position="330"/>
    </location>
</feature>
<feature type="region of interest" description="Disordered" evidence="8">
    <location>
        <begin position="68"/>
        <end position="118"/>
    </location>
</feature>
<evidence type="ECO:0000256" key="8">
    <source>
        <dbReference type="SAM" id="MobiDB-lite"/>
    </source>
</evidence>
<evidence type="ECO:0000256" key="5">
    <source>
        <dbReference type="ARBA" id="ARBA00022801"/>
    </source>
</evidence>
<dbReference type="Proteomes" id="UP000316905">
    <property type="component" value="Unassembled WGS sequence"/>
</dbReference>
<dbReference type="SUPFAM" id="SSF51261">
    <property type="entry name" value="Duplicated hybrid motif"/>
    <property type="match status" value="1"/>
</dbReference>
<evidence type="ECO:0000256" key="3">
    <source>
        <dbReference type="ARBA" id="ARBA00022670"/>
    </source>
</evidence>
<comment type="subcellular location">
    <subcellularLocation>
        <location evidence="2">Cell envelope</location>
    </subcellularLocation>
</comment>
<dbReference type="InterPro" id="IPR011055">
    <property type="entry name" value="Dup_hybrid_motif"/>
</dbReference>
<evidence type="ECO:0000256" key="1">
    <source>
        <dbReference type="ARBA" id="ARBA00001947"/>
    </source>
</evidence>
<keyword evidence="4" id="KW-0479">Metal-binding</keyword>
<dbReference type="CDD" id="cd12797">
    <property type="entry name" value="M23_peptidase"/>
    <property type="match status" value="1"/>
</dbReference>
<feature type="domain" description="Opacity-associated protein A LysM-like" evidence="10">
    <location>
        <begin position="117"/>
        <end position="179"/>
    </location>
</feature>
<dbReference type="PANTHER" id="PTHR21666">
    <property type="entry name" value="PEPTIDASE-RELATED"/>
    <property type="match status" value="1"/>
</dbReference>
<dbReference type="Pfam" id="PF01551">
    <property type="entry name" value="Peptidase_M23"/>
    <property type="match status" value="1"/>
</dbReference>
<organism evidence="12 13">
    <name type="scientific">Pseudomonas duriflava</name>
    <dbReference type="NCBI Taxonomy" id="459528"/>
    <lineage>
        <taxon>Bacteria</taxon>
        <taxon>Pseudomonadati</taxon>
        <taxon>Pseudomonadota</taxon>
        <taxon>Gammaproteobacteria</taxon>
        <taxon>Pseudomonadales</taxon>
        <taxon>Pseudomonadaceae</taxon>
        <taxon>Pseudomonas</taxon>
    </lineage>
</organism>
<evidence type="ECO:0000313" key="13">
    <source>
        <dbReference type="Proteomes" id="UP000316905"/>
    </source>
</evidence>
<dbReference type="EMBL" id="VLKY01000003">
    <property type="protein sequence ID" value="TWI56834.1"/>
    <property type="molecule type" value="Genomic_DNA"/>
</dbReference>
<dbReference type="InterPro" id="IPR050570">
    <property type="entry name" value="Cell_wall_metabolism_enzyme"/>
</dbReference>
<protein>
    <submittedName>
        <fullName evidence="12">Murein DD-endopeptidase MepM/ murein hydrolase activator NlpD</fullName>
    </submittedName>
</protein>
<dbReference type="FunFam" id="2.70.70.10:FF:000002">
    <property type="entry name" value="Murein DD-endopeptidase MepM"/>
    <property type="match status" value="1"/>
</dbReference>
<dbReference type="Pfam" id="PF04225">
    <property type="entry name" value="LysM_OapA"/>
    <property type="match status" value="1"/>
</dbReference>
<evidence type="ECO:0000256" key="7">
    <source>
        <dbReference type="ARBA" id="ARBA00023049"/>
    </source>
</evidence>
<evidence type="ECO:0000259" key="9">
    <source>
        <dbReference type="Pfam" id="PF01551"/>
    </source>
</evidence>
<dbReference type="InterPro" id="IPR016047">
    <property type="entry name" value="M23ase_b-sheet_dom"/>
</dbReference>
<name>A0A562QJC4_9PSED</name>
<gene>
    <name evidence="12" type="ORF">IQ22_01288</name>
</gene>
<keyword evidence="6" id="KW-0862">Zinc</keyword>
<dbReference type="GO" id="GO:0042834">
    <property type="term" value="F:peptidoglycan binding"/>
    <property type="evidence" value="ECO:0007669"/>
    <property type="project" value="InterPro"/>
</dbReference>
<dbReference type="OrthoDB" id="9805070at2"/>
<dbReference type="AlphaFoldDB" id="A0A562QJC4"/>
<reference evidence="12 13" key="1">
    <citation type="journal article" date="2015" name="Stand. Genomic Sci.">
        <title>Genomic Encyclopedia of Bacterial and Archaeal Type Strains, Phase III: the genomes of soil and plant-associated and newly described type strains.</title>
        <authorList>
            <person name="Whitman W.B."/>
            <person name="Woyke T."/>
            <person name="Klenk H.P."/>
            <person name="Zhou Y."/>
            <person name="Lilburn T.G."/>
            <person name="Beck B.J."/>
            <person name="De Vos P."/>
            <person name="Vandamme P."/>
            <person name="Eisen J.A."/>
            <person name="Garrity G."/>
            <person name="Hugenholtz P."/>
            <person name="Kyrpides N.C."/>
        </authorList>
    </citation>
    <scope>NUCLEOTIDE SEQUENCE [LARGE SCALE GENOMIC DNA]</scope>
    <source>
        <strain evidence="12 13">CGMCC 1.6858</strain>
    </source>
</reference>
<feature type="domain" description="M23ase beta-sheet core" evidence="9">
    <location>
        <begin position="343"/>
        <end position="439"/>
    </location>
</feature>